<dbReference type="PANTHER" id="PTHR43805">
    <property type="entry name" value="GLYCEROPHOSPHORYL DIESTER PHOSPHODIESTERASE"/>
    <property type="match status" value="1"/>
</dbReference>
<dbReference type="GO" id="GO:0006629">
    <property type="term" value="P:lipid metabolic process"/>
    <property type="evidence" value="ECO:0007669"/>
    <property type="project" value="InterPro"/>
</dbReference>
<proteinExistence type="predicted"/>
<dbReference type="EMBL" id="PGFF01000001">
    <property type="protein sequence ID" value="PJJ72153.1"/>
    <property type="molecule type" value="Genomic_DNA"/>
</dbReference>
<evidence type="ECO:0000259" key="1">
    <source>
        <dbReference type="PROSITE" id="PS51704"/>
    </source>
</evidence>
<dbReference type="InterPro" id="IPR030395">
    <property type="entry name" value="GP_PDE_dom"/>
</dbReference>
<feature type="domain" description="GP-PDE" evidence="1">
    <location>
        <begin position="19"/>
        <end position="254"/>
    </location>
</feature>
<dbReference type="InterPro" id="IPR017946">
    <property type="entry name" value="PLC-like_Pdiesterase_TIM-brl"/>
</dbReference>
<dbReference type="Pfam" id="PF03009">
    <property type="entry name" value="GDPD"/>
    <property type="match status" value="1"/>
</dbReference>
<protein>
    <submittedName>
        <fullName evidence="2">Glycerophosphoryl diester phosphodiesterase</fullName>
    </submittedName>
</protein>
<evidence type="ECO:0000313" key="2">
    <source>
        <dbReference type="EMBL" id="PJJ72153.1"/>
    </source>
</evidence>
<keyword evidence="3" id="KW-1185">Reference proteome</keyword>
<gene>
    <name evidence="2" type="ORF">CLV46_1717</name>
</gene>
<dbReference type="GO" id="GO:0008081">
    <property type="term" value="F:phosphoric diester hydrolase activity"/>
    <property type="evidence" value="ECO:0007669"/>
    <property type="project" value="InterPro"/>
</dbReference>
<sequence length="257" mass="27624">MAAPLPPRTDHPFFSGTTPRILAHRGLALRVPENTLPAFRAAWDAGARYIETDVHASRDGVAIISHDADLRRLTSRRERVAELTARELAAIDLGGSGFCTLAEALEALPDARFNIDVKAHEAARPAGDAIRAAGAEHRVLVSAFDERRRRAALAAAPGVATSGSSLVVARAVLAWRLGMRVTLGRVLADVHALQVPERTSGIRVVTPESVRAFHAAGVEVHVWTVNDVATMRRLLEWGVDGIVTDRADLAIDLVASR</sequence>
<accession>A0A2M9CJS3</accession>
<comment type="caution">
    <text evidence="2">The sequence shown here is derived from an EMBL/GenBank/DDBJ whole genome shotgun (WGS) entry which is preliminary data.</text>
</comment>
<reference evidence="2 3" key="1">
    <citation type="submission" date="2017-11" db="EMBL/GenBank/DDBJ databases">
        <title>Genomic Encyclopedia of Archaeal and Bacterial Type Strains, Phase II (KMG-II): From Individual Species to Whole Genera.</title>
        <authorList>
            <person name="Goeker M."/>
        </authorList>
    </citation>
    <scope>NUCLEOTIDE SEQUENCE [LARGE SCALE GENOMIC DNA]</scope>
    <source>
        <strain evidence="2 3">DSM 27393</strain>
    </source>
</reference>
<dbReference type="PANTHER" id="PTHR43805:SF1">
    <property type="entry name" value="GP-PDE DOMAIN-CONTAINING PROTEIN"/>
    <property type="match status" value="1"/>
</dbReference>
<name>A0A2M9CJS3_9MICO</name>
<dbReference type="OrthoDB" id="5241788at2"/>
<dbReference type="AlphaFoldDB" id="A0A2M9CJS3"/>
<dbReference type="PROSITE" id="PS51704">
    <property type="entry name" value="GP_PDE"/>
    <property type="match status" value="1"/>
</dbReference>
<dbReference type="Proteomes" id="UP000228758">
    <property type="component" value="Unassembled WGS sequence"/>
</dbReference>
<dbReference type="SUPFAM" id="SSF51695">
    <property type="entry name" value="PLC-like phosphodiesterases"/>
    <property type="match status" value="1"/>
</dbReference>
<dbReference type="CDD" id="cd08561">
    <property type="entry name" value="GDPD_cytoplasmic_ScUgpQ2_like"/>
    <property type="match status" value="1"/>
</dbReference>
<evidence type="ECO:0000313" key="3">
    <source>
        <dbReference type="Proteomes" id="UP000228758"/>
    </source>
</evidence>
<organism evidence="2 3">
    <name type="scientific">Diaminobutyricimonas aerilata</name>
    <dbReference type="NCBI Taxonomy" id="1162967"/>
    <lineage>
        <taxon>Bacteria</taxon>
        <taxon>Bacillati</taxon>
        <taxon>Actinomycetota</taxon>
        <taxon>Actinomycetes</taxon>
        <taxon>Micrococcales</taxon>
        <taxon>Microbacteriaceae</taxon>
        <taxon>Diaminobutyricimonas</taxon>
    </lineage>
</organism>
<dbReference type="RefSeq" id="WP_100364376.1">
    <property type="nucleotide sequence ID" value="NZ_PGFF01000001.1"/>
</dbReference>
<dbReference type="Gene3D" id="3.20.20.190">
    <property type="entry name" value="Phosphatidylinositol (PI) phosphodiesterase"/>
    <property type="match status" value="1"/>
</dbReference>